<evidence type="ECO:0000259" key="2">
    <source>
        <dbReference type="Pfam" id="PF17829"/>
    </source>
</evidence>
<feature type="domain" description="Gylcosyl hydrolase 115 C-terminal" evidence="2">
    <location>
        <begin position="749"/>
        <end position="917"/>
    </location>
</feature>
<keyword evidence="4" id="KW-1185">Reference proteome</keyword>
<dbReference type="Pfam" id="PF15979">
    <property type="entry name" value="Glyco_hydro_115"/>
    <property type="match status" value="2"/>
</dbReference>
<keyword evidence="1" id="KW-0378">Hydrolase</keyword>
<organism evidence="3 4">
    <name type="scientific">Penicillium antarcticum</name>
    <dbReference type="NCBI Taxonomy" id="416450"/>
    <lineage>
        <taxon>Eukaryota</taxon>
        <taxon>Fungi</taxon>
        <taxon>Dikarya</taxon>
        <taxon>Ascomycota</taxon>
        <taxon>Pezizomycotina</taxon>
        <taxon>Eurotiomycetes</taxon>
        <taxon>Eurotiomycetidae</taxon>
        <taxon>Eurotiales</taxon>
        <taxon>Aspergillaceae</taxon>
        <taxon>Penicillium</taxon>
    </lineage>
</organism>
<dbReference type="InterPro" id="IPR031924">
    <property type="entry name" value="GH115"/>
</dbReference>
<dbReference type="PANTHER" id="PTHR37842">
    <property type="match status" value="1"/>
</dbReference>
<accession>A0A1V6QK85</accession>
<reference evidence="4" key="1">
    <citation type="journal article" date="2017" name="Nat. Microbiol.">
        <title>Global analysis of biosynthetic gene clusters reveals vast potential of secondary metabolite production in Penicillium species.</title>
        <authorList>
            <person name="Nielsen J.C."/>
            <person name="Grijseels S."/>
            <person name="Prigent S."/>
            <person name="Ji B."/>
            <person name="Dainat J."/>
            <person name="Nielsen K.F."/>
            <person name="Frisvad J.C."/>
            <person name="Workman M."/>
            <person name="Nielsen J."/>
        </authorList>
    </citation>
    <scope>NUCLEOTIDE SEQUENCE [LARGE SCALE GENOMIC DNA]</scope>
    <source>
        <strain evidence="4">IBT 31811</strain>
    </source>
</reference>
<dbReference type="Gene3D" id="3.20.20.520">
    <property type="entry name" value="Glycosyl hydrolase family 115"/>
    <property type="match status" value="2"/>
</dbReference>
<dbReference type="PANTHER" id="PTHR37842:SF2">
    <property type="entry name" value="GYLCOSYL HYDROLASE 115 C-TERMINAL DOMAIN-CONTAINING PROTEIN"/>
    <property type="match status" value="1"/>
</dbReference>
<dbReference type="Gene3D" id="1.20.58.2150">
    <property type="match status" value="1"/>
</dbReference>
<dbReference type="InterPro" id="IPR029018">
    <property type="entry name" value="Hex-like_dom2"/>
</dbReference>
<dbReference type="Gene3D" id="2.60.120.1620">
    <property type="match status" value="1"/>
</dbReference>
<dbReference type="Proteomes" id="UP000191672">
    <property type="component" value="Unassembled WGS sequence"/>
</dbReference>
<dbReference type="InterPro" id="IPR041437">
    <property type="entry name" value="GH115_C"/>
</dbReference>
<gene>
    <name evidence="3" type="ORF">PENANT_c002G03241</name>
</gene>
<comment type="caution">
    <text evidence="3">The sequence shown here is derived from an EMBL/GenBank/DDBJ whole genome shotgun (WGS) entry which is preliminary data.</text>
</comment>
<dbReference type="EMBL" id="MDYN01000002">
    <property type="protein sequence ID" value="OQD89615.1"/>
    <property type="molecule type" value="Genomic_DNA"/>
</dbReference>
<evidence type="ECO:0000313" key="4">
    <source>
        <dbReference type="Proteomes" id="UP000191672"/>
    </source>
</evidence>
<proteinExistence type="predicted"/>
<dbReference type="InterPro" id="IPR042301">
    <property type="entry name" value="GH115_sf"/>
</dbReference>
<sequence>MSDKPFVASSHLTDYLDLIGASILVDKDDFVGIHHADRALAEDFGRVAKGNASPLRAITANQAEPFIDAPRKTAIIIGCIDSCWIIKHLERSGKIDTRSILGKWESSITAVVKTPLEECENALVIAGSDKRGAIFGAYTLSSQIGVSLWYWRADVPAKHHPEIYALPTTTTHGEPSIQYRGIFINDEAPALTGWVLEKFGGYNSRFYKKVYELLLRLKANFMWPAMWPGYPNPGAVFFTADPENQRITDEYGICVSTSHHEPLQRATTEWFENGRVDGTWNRTTHREEIIEFFRGGVNRAKGLESSLSVFVANMIVKWQLMILVMALYKEIQDLYQAGDFTVPDDVTLLFADDNFGSLRRLPSGSEKSRKGGAGIYYHFEYVGAPRSYEWINSKSLGKIYHQLFEAHRRNARKIWVFNIGDIKPIEVPLTFAMQLAWDVESISADTIIELLGGTASSYFGEELSQDTSAIWHEYDRLVRIRKHEHIDLDSFSLLHYNEADDIVSRWQFLEISVDAVYQRVPTEQKAAFWELVVHSVKASTIFTRLRVAQGRNQLYARQRRNTANKLLREILDLFDADFKLSQKFHSLLDGKWNHMLCQPHLGYGDTWHAPSRDAIFGLAYVQGYRNSNLIVGQMGIAVEGHEGIRAGRINEESERTHPSRRDLFDIFTRGAQTIRWSTTVPYSWIQLSVTEGMLDPDGDDARVWISILWGQVPVRFDQRVLITISSKEGDYEHVHLPIRGHRVPESFRVFVEADGRISIPAYGMGIKPPYHHHPELGRGSEGAVTVGICDPLKGNEAPFLENPVYIFSHSSSSTVILYFNMTLEIDPAQRMSYEIGIDDQLAKFHNLLADPGQNKGKILAEGWSDAAMDCVWKREHSVTGLGIGVHIIRVRLNHTNVVLEKIVLDLGGVKESYLGPPKSFCASG</sequence>
<name>A0A1V6QK85_9EURO</name>
<evidence type="ECO:0000256" key="1">
    <source>
        <dbReference type="ARBA" id="ARBA00022801"/>
    </source>
</evidence>
<evidence type="ECO:0000313" key="3">
    <source>
        <dbReference type="EMBL" id="OQD89615.1"/>
    </source>
</evidence>
<dbReference type="STRING" id="416450.A0A1V6QK85"/>
<protein>
    <recommendedName>
        <fullName evidence="2">Gylcosyl hydrolase 115 C-terminal domain-containing protein</fullName>
    </recommendedName>
</protein>
<dbReference type="AlphaFoldDB" id="A0A1V6QK85"/>
<dbReference type="GO" id="GO:0016787">
    <property type="term" value="F:hydrolase activity"/>
    <property type="evidence" value="ECO:0007669"/>
    <property type="project" value="UniProtKB-KW"/>
</dbReference>
<dbReference type="Pfam" id="PF17829">
    <property type="entry name" value="GH115_C"/>
    <property type="match status" value="1"/>
</dbReference>
<dbReference type="Gene3D" id="3.30.379.10">
    <property type="entry name" value="Chitobiase/beta-hexosaminidase domain 2-like"/>
    <property type="match status" value="1"/>
</dbReference>